<keyword evidence="14 18" id="KW-0472">Membrane</keyword>
<dbReference type="PANTHER" id="PTHR22589:SF31">
    <property type="entry name" value="CARNITINE O-PALMITOYLTRANSFERASE"/>
    <property type="match status" value="1"/>
</dbReference>
<evidence type="ECO:0000256" key="4">
    <source>
        <dbReference type="ARBA" id="ARBA00005005"/>
    </source>
</evidence>
<dbReference type="InterPro" id="IPR025952">
    <property type="entry name" value="R3H-assoc_dom"/>
</dbReference>
<dbReference type="Gene3D" id="3.30.559.10">
    <property type="entry name" value="Chloramphenicol acetyltransferase-like domain"/>
    <property type="match status" value="1"/>
</dbReference>
<feature type="transmembrane region" description="Helical" evidence="18">
    <location>
        <begin position="399"/>
        <end position="425"/>
    </location>
</feature>
<comment type="catalytic activity">
    <reaction evidence="16">
        <text>(R)-carnitine + hexadecanoyl-CoA = O-hexadecanoyl-(R)-carnitine + CoA</text>
        <dbReference type="Rhea" id="RHEA:12661"/>
        <dbReference type="ChEBI" id="CHEBI:16347"/>
        <dbReference type="ChEBI" id="CHEBI:17490"/>
        <dbReference type="ChEBI" id="CHEBI:57287"/>
        <dbReference type="ChEBI" id="CHEBI:57379"/>
        <dbReference type="EC" id="2.3.1.21"/>
    </reaction>
    <physiologicalReaction direction="left-to-right" evidence="16">
        <dbReference type="Rhea" id="RHEA:12662"/>
    </physiologicalReaction>
</comment>
<keyword evidence="15" id="KW-0012">Acyltransferase</keyword>
<dbReference type="InterPro" id="IPR000542">
    <property type="entry name" value="Carn_acyl_trans"/>
</dbReference>
<dbReference type="SUPFAM" id="SSF51197">
    <property type="entry name" value="Clavaminate synthase-like"/>
    <property type="match status" value="1"/>
</dbReference>
<keyword evidence="8" id="KW-0808">Transferase</keyword>
<evidence type="ECO:0000259" key="20">
    <source>
        <dbReference type="Pfam" id="PF13902"/>
    </source>
</evidence>
<keyword evidence="11 18" id="KW-1133">Transmembrane helix</keyword>
<dbReference type="GO" id="GO:0004095">
    <property type="term" value="F:carnitine O-palmitoyltransferase activity"/>
    <property type="evidence" value="ECO:0007669"/>
    <property type="project" value="UniProtKB-EC"/>
</dbReference>
<dbReference type="InterPro" id="IPR032476">
    <property type="entry name" value="CPT_N"/>
</dbReference>
<comment type="cofactor">
    <cofactor evidence="1">
        <name>Fe(2+)</name>
        <dbReference type="ChEBI" id="CHEBI:29033"/>
    </cofactor>
</comment>
<evidence type="ECO:0000256" key="1">
    <source>
        <dbReference type="ARBA" id="ARBA00001954"/>
    </source>
</evidence>
<dbReference type="InterPro" id="IPR023213">
    <property type="entry name" value="CAT-like_dom_sf"/>
</dbReference>
<evidence type="ECO:0000256" key="6">
    <source>
        <dbReference type="ARBA" id="ARBA00013243"/>
    </source>
</evidence>
<keyword evidence="12" id="KW-0443">Lipid metabolism</keyword>
<proteinExistence type="inferred from homology"/>
<reference evidence="22 23" key="1">
    <citation type="submission" date="2019-10" db="EMBL/GenBank/DDBJ databases">
        <title>Assembly and Annotation for the nematode Trichostrongylus colubriformis.</title>
        <authorList>
            <person name="Martin J."/>
        </authorList>
    </citation>
    <scope>NUCLEOTIDE SEQUENCE [LARGE SCALE GENOMIC DNA]</scope>
    <source>
        <strain evidence="22">G859</strain>
        <tissue evidence="22">Whole worm</tissue>
    </source>
</reference>
<dbReference type="Proteomes" id="UP001331761">
    <property type="component" value="Unassembled WGS sequence"/>
</dbReference>
<keyword evidence="10" id="KW-0276">Fatty acid metabolism</keyword>
<dbReference type="InterPro" id="IPR042231">
    <property type="entry name" value="Cho/carn_acyl_trans_2"/>
</dbReference>
<evidence type="ECO:0000256" key="17">
    <source>
        <dbReference type="PIRSR" id="PIRSR600542-1"/>
    </source>
</evidence>
<name>A0AAN8IA92_TRICO</name>
<evidence type="ECO:0000313" key="22">
    <source>
        <dbReference type="EMBL" id="KAK5966704.1"/>
    </source>
</evidence>
<comment type="caution">
    <text evidence="22">The sequence shown here is derived from an EMBL/GenBank/DDBJ whole genome shotgun (WGS) entry which is preliminary data.</text>
</comment>
<dbReference type="SUPFAM" id="SSF52777">
    <property type="entry name" value="CoA-dependent acyltransferases"/>
    <property type="match status" value="2"/>
</dbReference>
<protein>
    <recommendedName>
        <fullName evidence="6">carnitine O-palmitoyltransferase</fullName>
        <ecNumber evidence="6">2.3.1.21</ecNumber>
    </recommendedName>
</protein>
<dbReference type="Pfam" id="PF16484">
    <property type="entry name" value="CPT_N"/>
    <property type="match status" value="1"/>
</dbReference>
<dbReference type="Gene3D" id="2.60.120.590">
    <property type="entry name" value="Alpha-ketoglutarate-dependent dioxygenase AlkB-like"/>
    <property type="match status" value="1"/>
</dbReference>
<dbReference type="Gene3D" id="3.30.559.70">
    <property type="entry name" value="Choline/Carnitine o-acyltransferase, domain 2"/>
    <property type="match status" value="1"/>
</dbReference>
<dbReference type="AlphaFoldDB" id="A0AAN8IA92"/>
<dbReference type="InterPro" id="IPR039551">
    <property type="entry name" value="Cho/carn_acyl_trans"/>
</dbReference>
<evidence type="ECO:0000256" key="5">
    <source>
        <dbReference type="ARBA" id="ARBA00005232"/>
    </source>
</evidence>
<feature type="domain" description="R3H-associated N-terminal" evidence="20">
    <location>
        <begin position="84"/>
        <end position="205"/>
    </location>
</feature>
<dbReference type="EC" id="2.3.1.21" evidence="6"/>
<evidence type="ECO:0000256" key="13">
    <source>
        <dbReference type="ARBA" id="ARBA00023128"/>
    </source>
</evidence>
<accession>A0AAN8IA92</accession>
<comment type="pathway">
    <text evidence="4">Lipid metabolism; fatty acid beta-oxidation.</text>
</comment>
<dbReference type="Pfam" id="PF13902">
    <property type="entry name" value="R3H-assoc"/>
    <property type="match status" value="1"/>
</dbReference>
<feature type="domain" description="Carnitine O-palmitoyltransferase N-terminal" evidence="21">
    <location>
        <begin position="319"/>
        <end position="354"/>
    </location>
</feature>
<dbReference type="GO" id="GO:0006631">
    <property type="term" value="P:fatty acid metabolic process"/>
    <property type="evidence" value="ECO:0007669"/>
    <property type="project" value="UniProtKB-KW"/>
</dbReference>
<evidence type="ECO:0000256" key="14">
    <source>
        <dbReference type="ARBA" id="ARBA00023136"/>
    </source>
</evidence>
<evidence type="ECO:0000259" key="19">
    <source>
        <dbReference type="Pfam" id="PF00755"/>
    </source>
</evidence>
<evidence type="ECO:0000256" key="16">
    <source>
        <dbReference type="ARBA" id="ARBA00048480"/>
    </source>
</evidence>
<gene>
    <name evidence="22" type="ORF">GCK32_005842</name>
</gene>
<dbReference type="GO" id="GO:0009437">
    <property type="term" value="P:carnitine metabolic process"/>
    <property type="evidence" value="ECO:0007669"/>
    <property type="project" value="TreeGrafter"/>
</dbReference>
<evidence type="ECO:0000256" key="9">
    <source>
        <dbReference type="ARBA" id="ARBA00022692"/>
    </source>
</evidence>
<keyword evidence="13" id="KW-0496">Mitochondrion</keyword>
<evidence type="ECO:0000256" key="2">
    <source>
        <dbReference type="ARBA" id="ARBA00004141"/>
    </source>
</evidence>
<feature type="active site" description="Proton acceptor" evidence="17">
    <location>
        <position position="781"/>
    </location>
</feature>
<dbReference type="GO" id="GO:0031966">
    <property type="term" value="C:mitochondrial membrane"/>
    <property type="evidence" value="ECO:0007669"/>
    <property type="project" value="UniProtKB-SubCell"/>
</dbReference>
<evidence type="ECO:0000256" key="15">
    <source>
        <dbReference type="ARBA" id="ARBA00023315"/>
    </source>
</evidence>
<dbReference type="InterPro" id="IPR037151">
    <property type="entry name" value="AlkB-like_sf"/>
</dbReference>
<keyword evidence="9 18" id="KW-0812">Transmembrane</keyword>
<dbReference type="PROSITE" id="PS00440">
    <property type="entry name" value="ACYLTRANSF_C_2"/>
    <property type="match status" value="1"/>
</dbReference>
<evidence type="ECO:0000313" key="23">
    <source>
        <dbReference type="Proteomes" id="UP001331761"/>
    </source>
</evidence>
<dbReference type="FunFam" id="3.30.559.10:FF:000042">
    <property type="entry name" value="Carnitine Palmitoyl Transferase"/>
    <property type="match status" value="1"/>
</dbReference>
<evidence type="ECO:0000256" key="7">
    <source>
        <dbReference type="ARBA" id="ARBA00022448"/>
    </source>
</evidence>
<evidence type="ECO:0000256" key="8">
    <source>
        <dbReference type="ARBA" id="ARBA00022679"/>
    </source>
</evidence>
<organism evidence="22 23">
    <name type="scientific">Trichostrongylus colubriformis</name>
    <name type="common">Black scour worm</name>
    <dbReference type="NCBI Taxonomy" id="6319"/>
    <lineage>
        <taxon>Eukaryota</taxon>
        <taxon>Metazoa</taxon>
        <taxon>Ecdysozoa</taxon>
        <taxon>Nematoda</taxon>
        <taxon>Chromadorea</taxon>
        <taxon>Rhabditida</taxon>
        <taxon>Rhabditina</taxon>
        <taxon>Rhabditomorpha</taxon>
        <taxon>Strongyloidea</taxon>
        <taxon>Trichostrongylidae</taxon>
        <taxon>Trichostrongylus</taxon>
    </lineage>
</organism>
<feature type="transmembrane region" description="Helical" evidence="18">
    <location>
        <begin position="357"/>
        <end position="379"/>
    </location>
</feature>
<dbReference type="Gene3D" id="6.10.250.1760">
    <property type="match status" value="1"/>
</dbReference>
<sequence>IARNKQWVSLVALTIFAPSMFKRRQTMQSTGSTMLSIFDFSESDTEVADISPNEQFSDIFPASRSRKNKERRAERKMRRFLDLENGGVSRNVGARKQRQLENVRILMSVVDKDDICTDFSDIVPHTVTPFEKLFTDEENMKIWNDFIERDEEEQRQILDGEEGTNGHGWFLVGGSVGSSSKAFQGEDGRRHHPAYCGKACFDRMDGKSKRLLSEKRLPWAFIDRLEGDLLSFFSSSSPGARASDDAIFVGVFGNSLERALGHAVAQYLMLKSKSVTDRESGERLTEFRNPRAFFIPPRTRLIPFLSSRRSEPIEFPPHFEVTHDGVSVSYDQELLRDIWHAYQRGYKRRIGRFKNNFMAGMFPANTLTISIVIGAISLFSTYHRDLSFGILPFIEYHILYLLFGDGILGFFISLLISGAIVWLVLVQLLRLSIKLLLSYKGWMYESPGKPISTPTKLWLGILNLMSKSGPMLHSYQGALPHLPLPSLDETVEKHLLSMRPILNDEEFAELEHLSEIFRKGVGRRLQRYLQLKSWLSTNYVTDWWEEFVYMRQRSPIMINSNYYGFDTLNEHPTDNQGARAANVTYCALQFRRQVERQEISPFSISPRSKVPFCTMQYERLFNSCRVPGEERDNFYHWDDAKHVAVYNRGCWFKIIVHNGKRYLTACELQVQFDAILKQDLPEHPPEEKLAVLTAGERTHWAKTRRAYFRTGVNRTSLNDIERAAFVVILDDEEVSYDKNDSSKLDRWAHNLLHGKGYNRWFDKSFNIIISKNAHVGVNTEHSWGDAAVTAHFMEWMLLHDIVVFGYDENGNTKGDPSVRLKPERLKWEIPEPALGAIEVSMKVAQELIDDVEMALLVWTDYGKGFIKKLGVSPDAYLQMVLQYTYYKNQHKFCLTYEASMTRLYREGRTETVRSCTTKSSAFVLSMLDPAKTREERLALLRKACDYHQELYRDAMCGKGVDRHLFALYVIKKYLEEESPFFDRIFPPTYLLSTSQTPLNQVDCVTQGMDAAQRLRLTTAGGGFGPVADRGYGVSYIVAGEDQISFHISSKKSAENTEVLMRLCSRLCSLIHFHNLPLWSNELRTAVEASCRVTPAFITEAEEAELLREVEPHMKRLRYEKNHWDDAIHLYREREQRKWSPANESVIKRMRLARSCRDASFLPDSEHLSYVHILDLHEDGLIRPHIDSVRYCGDVITGISLLSDAVMRLRHKDRKDELIFDLMLPRRSLYRMGGVGRYDFTHETDIYNMPGFAEARTQDGGE</sequence>
<dbReference type="PANTHER" id="PTHR22589">
    <property type="entry name" value="CARNITINE O-ACYLTRANSFERASE"/>
    <property type="match status" value="1"/>
</dbReference>
<dbReference type="EMBL" id="WIXE01023213">
    <property type="protein sequence ID" value="KAK5966704.1"/>
    <property type="molecule type" value="Genomic_DNA"/>
</dbReference>
<evidence type="ECO:0000256" key="3">
    <source>
        <dbReference type="ARBA" id="ARBA00004325"/>
    </source>
</evidence>
<comment type="subcellular location">
    <subcellularLocation>
        <location evidence="2">Membrane</location>
        <topology evidence="2">Multi-pass membrane protein</topology>
    </subcellularLocation>
    <subcellularLocation>
        <location evidence="3">Mitochondrion membrane</location>
    </subcellularLocation>
</comment>
<feature type="domain" description="Choline/carnitine acyltransferase" evidence="19">
    <location>
        <begin position="482"/>
        <end position="1057"/>
    </location>
</feature>
<keyword evidence="7" id="KW-0813">Transport</keyword>
<evidence type="ECO:0000256" key="11">
    <source>
        <dbReference type="ARBA" id="ARBA00022989"/>
    </source>
</evidence>
<feature type="non-terminal residue" evidence="22">
    <location>
        <position position="1"/>
    </location>
</feature>
<evidence type="ECO:0000256" key="10">
    <source>
        <dbReference type="ARBA" id="ARBA00022832"/>
    </source>
</evidence>
<keyword evidence="23" id="KW-1185">Reference proteome</keyword>
<evidence type="ECO:0000256" key="18">
    <source>
        <dbReference type="SAM" id="Phobius"/>
    </source>
</evidence>
<evidence type="ECO:0000259" key="21">
    <source>
        <dbReference type="Pfam" id="PF16484"/>
    </source>
</evidence>
<dbReference type="FunFam" id="3.30.559.70:FF:000001">
    <property type="entry name" value="Carnitine O-palmitoyltransferase 1, liver isoform"/>
    <property type="match status" value="1"/>
</dbReference>
<comment type="similarity">
    <text evidence="5">Belongs to the carnitine/choline acetyltransferase family.</text>
</comment>
<evidence type="ECO:0000256" key="12">
    <source>
        <dbReference type="ARBA" id="ARBA00023098"/>
    </source>
</evidence>
<dbReference type="Pfam" id="PF00755">
    <property type="entry name" value="Carn_acyltransf"/>
    <property type="match status" value="1"/>
</dbReference>